<protein>
    <submittedName>
        <fullName evidence="7">Lectin C-type domain containing protein</fullName>
    </submittedName>
</protein>
<feature type="chain" id="PRO_5043696960" evidence="5">
    <location>
        <begin position="24"/>
        <end position="374"/>
    </location>
</feature>
<feature type="signal peptide" evidence="5">
    <location>
        <begin position="1"/>
        <end position="23"/>
    </location>
</feature>
<sequence>MSRKTTFFIFCVIMLNVLRPFHCLPVSNQQAIQLDVTPGSGYGNLEISCKLDASLTSMEQTTSLTIYAIQPYSRQGQFDPLVTVDLWSLSPQLLGGISTSDVDVFGKIGIGGGTKSRLSFSWKTPRNTQASRYKCVANGLETNRNVVTVSVTSAASPSGSRPGLISTAANLGAVTQTILDGVANSTEQVRDRIQDVDTDIAALQQKVNALGEMATGQNSSIADLQERLSSFTQLYKFTYLMSNFDVSDVFRGRRYYVSKVVAPFNIQAADSLCSMLDGYLVEINSMDEFNFVHKFVKHVGGSGHFFTGGNDIEEEGVWRFWHSKKLVNFFNWKVSSQPDNAGGIEDCIEIRLSHKGFNDWVCNSKAKFVCEGHV</sequence>
<comment type="subcellular location">
    <subcellularLocation>
        <location evidence="1">Secreted</location>
    </subcellularLocation>
</comment>
<dbReference type="EMBL" id="BMAT01000404">
    <property type="protein sequence ID" value="GFR65754.1"/>
    <property type="molecule type" value="Genomic_DNA"/>
</dbReference>
<dbReference type="PANTHER" id="PTHR22799">
    <property type="entry name" value="TETRANECTIN-RELATED"/>
    <property type="match status" value="1"/>
</dbReference>
<name>A0AAV4EYG4_9GAST</name>
<dbReference type="Pfam" id="PF00059">
    <property type="entry name" value="Lectin_C"/>
    <property type="match status" value="1"/>
</dbReference>
<keyword evidence="3 5" id="KW-0732">Signal</keyword>
<dbReference type="InterPro" id="IPR001304">
    <property type="entry name" value="C-type_lectin-like"/>
</dbReference>
<keyword evidence="8" id="KW-1185">Reference proteome</keyword>
<reference evidence="7 8" key="1">
    <citation type="journal article" date="2021" name="Elife">
        <title>Chloroplast acquisition without the gene transfer in kleptoplastic sea slugs, Plakobranchus ocellatus.</title>
        <authorList>
            <person name="Maeda T."/>
            <person name="Takahashi S."/>
            <person name="Yoshida T."/>
            <person name="Shimamura S."/>
            <person name="Takaki Y."/>
            <person name="Nagai Y."/>
            <person name="Toyoda A."/>
            <person name="Suzuki Y."/>
            <person name="Arimoto A."/>
            <person name="Ishii H."/>
            <person name="Satoh N."/>
            <person name="Nishiyama T."/>
            <person name="Hasebe M."/>
            <person name="Maruyama T."/>
            <person name="Minagawa J."/>
            <person name="Obokata J."/>
            <person name="Shigenobu S."/>
        </authorList>
    </citation>
    <scope>NUCLEOTIDE SEQUENCE [LARGE SCALE GENOMIC DNA]</scope>
</reference>
<evidence type="ECO:0000256" key="3">
    <source>
        <dbReference type="ARBA" id="ARBA00022729"/>
    </source>
</evidence>
<evidence type="ECO:0000313" key="8">
    <source>
        <dbReference type="Proteomes" id="UP000762676"/>
    </source>
</evidence>
<dbReference type="PANTHER" id="PTHR22799:SF1">
    <property type="entry name" value="C-TYPE LECTIN DOMAIN FAMILY 11 MEMBER A"/>
    <property type="match status" value="1"/>
</dbReference>
<gene>
    <name evidence="7" type="ORF">ElyMa_000211000</name>
</gene>
<evidence type="ECO:0000259" key="6">
    <source>
        <dbReference type="PROSITE" id="PS50041"/>
    </source>
</evidence>
<proteinExistence type="predicted"/>
<organism evidence="7 8">
    <name type="scientific">Elysia marginata</name>
    <dbReference type="NCBI Taxonomy" id="1093978"/>
    <lineage>
        <taxon>Eukaryota</taxon>
        <taxon>Metazoa</taxon>
        <taxon>Spiralia</taxon>
        <taxon>Lophotrochozoa</taxon>
        <taxon>Mollusca</taxon>
        <taxon>Gastropoda</taxon>
        <taxon>Heterobranchia</taxon>
        <taxon>Euthyneura</taxon>
        <taxon>Panpulmonata</taxon>
        <taxon>Sacoglossa</taxon>
        <taxon>Placobranchoidea</taxon>
        <taxon>Plakobranchidae</taxon>
        <taxon>Elysia</taxon>
    </lineage>
</organism>
<accession>A0AAV4EYG4</accession>
<dbReference type="GO" id="GO:0005615">
    <property type="term" value="C:extracellular space"/>
    <property type="evidence" value="ECO:0007669"/>
    <property type="project" value="TreeGrafter"/>
</dbReference>
<dbReference type="GO" id="GO:0030246">
    <property type="term" value="F:carbohydrate binding"/>
    <property type="evidence" value="ECO:0007669"/>
    <property type="project" value="UniProtKB-KW"/>
</dbReference>
<feature type="domain" description="C-type lectin" evidence="6">
    <location>
        <begin position="250"/>
        <end position="371"/>
    </location>
</feature>
<dbReference type="InterPro" id="IPR016187">
    <property type="entry name" value="CTDL_fold"/>
</dbReference>
<dbReference type="SUPFAM" id="SSF56436">
    <property type="entry name" value="C-type lectin-like"/>
    <property type="match status" value="1"/>
</dbReference>
<evidence type="ECO:0000313" key="7">
    <source>
        <dbReference type="EMBL" id="GFR65754.1"/>
    </source>
</evidence>
<evidence type="ECO:0000256" key="5">
    <source>
        <dbReference type="SAM" id="SignalP"/>
    </source>
</evidence>
<dbReference type="Gene3D" id="3.10.100.10">
    <property type="entry name" value="Mannose-Binding Protein A, subunit A"/>
    <property type="match status" value="1"/>
</dbReference>
<evidence type="ECO:0000256" key="4">
    <source>
        <dbReference type="ARBA" id="ARBA00022734"/>
    </source>
</evidence>
<dbReference type="PROSITE" id="PS50041">
    <property type="entry name" value="C_TYPE_LECTIN_2"/>
    <property type="match status" value="1"/>
</dbReference>
<dbReference type="SMART" id="SM00034">
    <property type="entry name" value="CLECT"/>
    <property type="match status" value="1"/>
</dbReference>
<dbReference type="Proteomes" id="UP000762676">
    <property type="component" value="Unassembled WGS sequence"/>
</dbReference>
<dbReference type="InterPro" id="IPR051663">
    <property type="entry name" value="CLec_Tetranectin-domain"/>
</dbReference>
<dbReference type="GO" id="GO:0008083">
    <property type="term" value="F:growth factor activity"/>
    <property type="evidence" value="ECO:0007669"/>
    <property type="project" value="TreeGrafter"/>
</dbReference>
<evidence type="ECO:0000256" key="1">
    <source>
        <dbReference type="ARBA" id="ARBA00004613"/>
    </source>
</evidence>
<evidence type="ECO:0000256" key="2">
    <source>
        <dbReference type="ARBA" id="ARBA00022525"/>
    </source>
</evidence>
<keyword evidence="4" id="KW-0430">Lectin</keyword>
<keyword evidence="2" id="KW-0964">Secreted</keyword>
<dbReference type="CDD" id="cd00037">
    <property type="entry name" value="CLECT"/>
    <property type="match status" value="1"/>
</dbReference>
<dbReference type="AlphaFoldDB" id="A0AAV4EYG4"/>
<comment type="caution">
    <text evidence="7">The sequence shown here is derived from an EMBL/GenBank/DDBJ whole genome shotgun (WGS) entry which is preliminary data.</text>
</comment>
<dbReference type="InterPro" id="IPR016186">
    <property type="entry name" value="C-type_lectin-like/link_sf"/>
</dbReference>